<keyword evidence="2 7" id="KW-0813">Transport</keyword>
<keyword evidence="4 7" id="KW-0812">Transmembrane</keyword>
<dbReference type="Pfam" id="PF00528">
    <property type="entry name" value="BPD_transp_1"/>
    <property type="match status" value="1"/>
</dbReference>
<dbReference type="CDD" id="cd06261">
    <property type="entry name" value="TM_PBP2"/>
    <property type="match status" value="1"/>
</dbReference>
<keyword evidence="5 7" id="KW-1133">Transmembrane helix</keyword>
<comment type="similarity">
    <text evidence="7">Belongs to the binding-protein-dependent transport system permease family.</text>
</comment>
<feature type="domain" description="ABC transmembrane type-1" evidence="8">
    <location>
        <begin position="69"/>
        <end position="283"/>
    </location>
</feature>
<comment type="subcellular location">
    <subcellularLocation>
        <location evidence="1 7">Cell membrane</location>
        <topology evidence="1 7">Multi-pass membrane protein</topology>
    </subcellularLocation>
</comment>
<feature type="transmembrane region" description="Helical" evidence="7">
    <location>
        <begin position="115"/>
        <end position="135"/>
    </location>
</feature>
<name>A0A368W3Z4_9BACL</name>
<dbReference type="InterPro" id="IPR000515">
    <property type="entry name" value="MetI-like"/>
</dbReference>
<dbReference type="GO" id="GO:0005886">
    <property type="term" value="C:plasma membrane"/>
    <property type="evidence" value="ECO:0007669"/>
    <property type="project" value="UniProtKB-SubCell"/>
</dbReference>
<dbReference type="InterPro" id="IPR035906">
    <property type="entry name" value="MetI-like_sf"/>
</dbReference>
<protein>
    <submittedName>
        <fullName evidence="9">Putative aldouronate transport system permease protein</fullName>
    </submittedName>
</protein>
<dbReference type="Gene3D" id="1.10.3720.10">
    <property type="entry name" value="MetI-like"/>
    <property type="match status" value="1"/>
</dbReference>
<keyword evidence="6 7" id="KW-0472">Membrane</keyword>
<dbReference type="InterPro" id="IPR050809">
    <property type="entry name" value="UgpAE/MalFG_permease"/>
</dbReference>
<dbReference type="EMBL" id="QPJD01000005">
    <property type="protein sequence ID" value="RCW49008.1"/>
    <property type="molecule type" value="Genomic_DNA"/>
</dbReference>
<dbReference type="OrthoDB" id="9785836at2"/>
<proteinExistence type="inferred from homology"/>
<reference evidence="9 10" key="1">
    <citation type="submission" date="2018-07" db="EMBL/GenBank/DDBJ databases">
        <title>Genomic Encyclopedia of Type Strains, Phase III (KMG-III): the genomes of soil and plant-associated and newly described type strains.</title>
        <authorList>
            <person name="Whitman W."/>
        </authorList>
    </citation>
    <scope>NUCLEOTIDE SEQUENCE [LARGE SCALE GENOMIC DNA]</scope>
    <source>
        <strain evidence="9 10">CECT 7506</strain>
    </source>
</reference>
<evidence type="ECO:0000256" key="4">
    <source>
        <dbReference type="ARBA" id="ARBA00022692"/>
    </source>
</evidence>
<keyword evidence="3" id="KW-1003">Cell membrane</keyword>
<feature type="transmembrane region" description="Helical" evidence="7">
    <location>
        <begin position="68"/>
        <end position="94"/>
    </location>
</feature>
<evidence type="ECO:0000256" key="1">
    <source>
        <dbReference type="ARBA" id="ARBA00004651"/>
    </source>
</evidence>
<accession>A0A368W3Z4</accession>
<evidence type="ECO:0000256" key="2">
    <source>
        <dbReference type="ARBA" id="ARBA00022448"/>
    </source>
</evidence>
<gene>
    <name evidence="9" type="ORF">DFP97_105193</name>
</gene>
<feature type="transmembrane region" description="Helical" evidence="7">
    <location>
        <begin position="262"/>
        <end position="284"/>
    </location>
</feature>
<dbReference type="AlphaFoldDB" id="A0A368W3Z4"/>
<evidence type="ECO:0000256" key="6">
    <source>
        <dbReference type="ARBA" id="ARBA00023136"/>
    </source>
</evidence>
<organism evidence="9 10">
    <name type="scientific">Paenibacillus prosopidis</name>
    <dbReference type="NCBI Taxonomy" id="630520"/>
    <lineage>
        <taxon>Bacteria</taxon>
        <taxon>Bacillati</taxon>
        <taxon>Bacillota</taxon>
        <taxon>Bacilli</taxon>
        <taxon>Bacillales</taxon>
        <taxon>Paenibacillaceae</taxon>
        <taxon>Paenibacillus</taxon>
    </lineage>
</organism>
<evidence type="ECO:0000256" key="3">
    <source>
        <dbReference type="ARBA" id="ARBA00022475"/>
    </source>
</evidence>
<feature type="transmembrane region" description="Helical" evidence="7">
    <location>
        <begin position="209"/>
        <end position="230"/>
    </location>
</feature>
<dbReference type="PROSITE" id="PS50928">
    <property type="entry name" value="ABC_TM1"/>
    <property type="match status" value="1"/>
</dbReference>
<dbReference type="GO" id="GO:0055085">
    <property type="term" value="P:transmembrane transport"/>
    <property type="evidence" value="ECO:0007669"/>
    <property type="project" value="InterPro"/>
</dbReference>
<evidence type="ECO:0000313" key="10">
    <source>
        <dbReference type="Proteomes" id="UP000252415"/>
    </source>
</evidence>
<sequence length="296" mass="33576">MRYRSLQKHYHIMLFPGIILLFIFSIVPMFGTLIAFQDFKIGLGIWRSPWVGLENFSYMFELPDSRRIFTNTIFLATAKIVANLTIPLIFAIMLNELRKQKFKRAVQTIVYLPHFLSWVILSSVISDLLLLNGPVNHLFEAFGFEPVMFLASNKWFPYIVVFSDVWKEFGFNAIIYLAALAGVNPSLFEAAGMDGATRLQQIWHVTLPSLRPTIVLLATLAIGNVLNAGFDQILNMYSPLVYESGDVIDTYVYRAGILDGQYGLATAVGLLKSVIAFVLIMTSYQLANRFANYRIF</sequence>
<dbReference type="SUPFAM" id="SSF161098">
    <property type="entry name" value="MetI-like"/>
    <property type="match status" value="1"/>
</dbReference>
<feature type="transmembrane region" description="Helical" evidence="7">
    <location>
        <begin position="12"/>
        <end position="36"/>
    </location>
</feature>
<dbReference type="RefSeq" id="WP_114379756.1">
    <property type="nucleotide sequence ID" value="NZ_QPJD01000005.1"/>
</dbReference>
<evidence type="ECO:0000256" key="7">
    <source>
        <dbReference type="RuleBase" id="RU363032"/>
    </source>
</evidence>
<keyword evidence="10" id="KW-1185">Reference proteome</keyword>
<evidence type="ECO:0000313" key="9">
    <source>
        <dbReference type="EMBL" id="RCW49008.1"/>
    </source>
</evidence>
<evidence type="ECO:0000256" key="5">
    <source>
        <dbReference type="ARBA" id="ARBA00022989"/>
    </source>
</evidence>
<dbReference type="PANTHER" id="PTHR43227">
    <property type="entry name" value="BLL4140 PROTEIN"/>
    <property type="match status" value="1"/>
</dbReference>
<dbReference type="PANTHER" id="PTHR43227:SF11">
    <property type="entry name" value="BLL4140 PROTEIN"/>
    <property type="match status" value="1"/>
</dbReference>
<comment type="caution">
    <text evidence="9">The sequence shown here is derived from an EMBL/GenBank/DDBJ whole genome shotgun (WGS) entry which is preliminary data.</text>
</comment>
<evidence type="ECO:0000259" key="8">
    <source>
        <dbReference type="PROSITE" id="PS50928"/>
    </source>
</evidence>
<dbReference type="Proteomes" id="UP000252415">
    <property type="component" value="Unassembled WGS sequence"/>
</dbReference>
<feature type="transmembrane region" description="Helical" evidence="7">
    <location>
        <begin position="169"/>
        <end position="188"/>
    </location>
</feature>